<gene>
    <name evidence="2" type="ORF">O0235_04380</name>
</gene>
<keyword evidence="3" id="KW-1185">Reference proteome</keyword>
<dbReference type="Proteomes" id="UP001212803">
    <property type="component" value="Chromosome"/>
</dbReference>
<evidence type="ECO:0000313" key="2">
    <source>
        <dbReference type="EMBL" id="WBL36803.1"/>
    </source>
</evidence>
<dbReference type="RefSeq" id="WP_270057320.1">
    <property type="nucleotide sequence ID" value="NZ_CP115149.1"/>
</dbReference>
<name>A0ABY7M8F4_9CHLR</name>
<evidence type="ECO:0000256" key="1">
    <source>
        <dbReference type="SAM" id="MobiDB-lite"/>
    </source>
</evidence>
<evidence type="ECO:0000313" key="3">
    <source>
        <dbReference type="Proteomes" id="UP001212803"/>
    </source>
</evidence>
<sequence length="104" mass="10910">MSASASRTAGRSYSVPPPPSRAGAAFAYATTSSNVRSPPITRPMPERSKSSVAVDTYQPRFTSPTTMSAGTRTSSKNTSLNPACPVIWTSGRTVMPGSVISTRK</sequence>
<feature type="compositionally biased region" description="Polar residues" evidence="1">
    <location>
        <begin position="1"/>
        <end position="11"/>
    </location>
</feature>
<reference evidence="2 3" key="1">
    <citation type="journal article" date="2023" name="ISME J.">
        <title>Thermophilic Dehalococcoidia with unusual traits shed light on an unexpected past.</title>
        <authorList>
            <person name="Palmer M."/>
            <person name="Covington J.K."/>
            <person name="Zhou E.M."/>
            <person name="Thomas S.C."/>
            <person name="Habib N."/>
            <person name="Seymour C.O."/>
            <person name="Lai D."/>
            <person name="Johnston J."/>
            <person name="Hashimi A."/>
            <person name="Jiao J.Y."/>
            <person name="Muok A.R."/>
            <person name="Liu L."/>
            <person name="Xian W.D."/>
            <person name="Zhi X.Y."/>
            <person name="Li M.M."/>
            <person name="Silva L.P."/>
            <person name="Bowen B.P."/>
            <person name="Louie K."/>
            <person name="Briegel A."/>
            <person name="Pett-Ridge J."/>
            <person name="Weber P.K."/>
            <person name="Tocheva E.I."/>
            <person name="Woyke T."/>
            <person name="Northen T.R."/>
            <person name="Mayali X."/>
            <person name="Li W.J."/>
            <person name="Hedlund B.P."/>
        </authorList>
    </citation>
    <scope>NUCLEOTIDE SEQUENCE [LARGE SCALE GENOMIC DNA]</scope>
    <source>
        <strain evidence="2 3">YIM 72310</strain>
    </source>
</reference>
<organism evidence="2 3">
    <name type="scientific">Tepidiforma flava</name>
    <dbReference type="NCBI Taxonomy" id="3004094"/>
    <lineage>
        <taxon>Bacteria</taxon>
        <taxon>Bacillati</taxon>
        <taxon>Chloroflexota</taxon>
        <taxon>Tepidiformia</taxon>
        <taxon>Tepidiformales</taxon>
        <taxon>Tepidiformaceae</taxon>
        <taxon>Tepidiforma</taxon>
    </lineage>
</organism>
<accession>A0ABY7M8F4</accession>
<feature type="compositionally biased region" description="Polar residues" evidence="1">
    <location>
        <begin position="59"/>
        <end position="81"/>
    </location>
</feature>
<feature type="region of interest" description="Disordered" evidence="1">
    <location>
        <begin position="1"/>
        <end position="81"/>
    </location>
</feature>
<protein>
    <submittedName>
        <fullName evidence="2">Uncharacterized protein</fullName>
    </submittedName>
</protein>
<dbReference type="EMBL" id="CP115149">
    <property type="protein sequence ID" value="WBL36803.1"/>
    <property type="molecule type" value="Genomic_DNA"/>
</dbReference>
<proteinExistence type="predicted"/>